<keyword evidence="5 9" id="KW-1133">Transmembrane helix</keyword>
<dbReference type="InterPro" id="IPR035906">
    <property type="entry name" value="MetI-like_sf"/>
</dbReference>
<dbReference type="EMBL" id="AP023361">
    <property type="protein sequence ID" value="BCJ92144.1"/>
    <property type="molecule type" value="Genomic_DNA"/>
</dbReference>
<dbReference type="GO" id="GO:0015419">
    <property type="term" value="F:ABC-type sulfate transporter activity"/>
    <property type="evidence" value="ECO:0007669"/>
    <property type="project" value="UniProtKB-UniRule"/>
</dbReference>
<evidence type="ECO:0000256" key="8">
    <source>
        <dbReference type="ARBA" id="ARBA00025323"/>
    </source>
</evidence>
<dbReference type="NCBIfam" id="TIGR02139">
    <property type="entry name" value="permease_CysT"/>
    <property type="match status" value="1"/>
</dbReference>
<feature type="transmembrane region" description="Helical" evidence="9">
    <location>
        <begin position="188"/>
        <end position="209"/>
    </location>
</feature>
<keyword evidence="12" id="KW-1185">Reference proteome</keyword>
<accession>A0A6S6QNP0</accession>
<dbReference type="InterPro" id="IPR011865">
    <property type="entry name" value="CysT_permease"/>
</dbReference>
<keyword evidence="4 9" id="KW-0812">Transmembrane</keyword>
<comment type="subunit">
    <text evidence="2">The complex is composed of two ATP-binding proteins (CysA), two transmembrane proteins (CysT and CysW) and a solute-binding protein (CysP).</text>
</comment>
<feature type="transmembrane region" description="Helical" evidence="9">
    <location>
        <begin position="64"/>
        <end position="90"/>
    </location>
</feature>
<comment type="function">
    <text evidence="8">Part of the ABC transporter complex CysAWTP (TC 3.A.1.6.1) involved in sulfate/thiosulfate import. Probably responsible for the translocation of the substrate across the membrane.</text>
</comment>
<keyword evidence="6 9" id="KW-0764">Sulfate transport</keyword>
<dbReference type="SUPFAM" id="SSF161098">
    <property type="entry name" value="MetI-like"/>
    <property type="match status" value="1"/>
</dbReference>
<feature type="transmembrane region" description="Helical" evidence="9">
    <location>
        <begin position="246"/>
        <end position="266"/>
    </location>
</feature>
<dbReference type="Gene3D" id="1.10.3720.10">
    <property type="entry name" value="MetI-like"/>
    <property type="match status" value="1"/>
</dbReference>
<feature type="transmembrane region" description="Helical" evidence="9">
    <location>
        <begin position="102"/>
        <end position="124"/>
    </location>
</feature>
<dbReference type="InterPro" id="IPR000515">
    <property type="entry name" value="MetI-like"/>
</dbReference>
<dbReference type="KEGG" id="tso:IZ6_28790"/>
<dbReference type="Pfam" id="PF00528">
    <property type="entry name" value="BPD_transp_1"/>
    <property type="match status" value="1"/>
</dbReference>
<reference evidence="11 12" key="1">
    <citation type="submission" date="2020-08" db="EMBL/GenBank/DDBJ databases">
        <title>Genome sequence of Rhizobiales bacterium strain IZ6.</title>
        <authorList>
            <person name="Nakai R."/>
            <person name="Naganuma T."/>
        </authorList>
    </citation>
    <scope>NUCLEOTIDE SEQUENCE [LARGE SCALE GENOMIC DNA]</scope>
    <source>
        <strain evidence="11 12">IZ6</strain>
    </source>
</reference>
<dbReference type="NCBIfam" id="TIGR00969">
    <property type="entry name" value="3a0106s02"/>
    <property type="match status" value="1"/>
</dbReference>
<sequence>MAGFSLPFRKRRILPGFPLALGVTLVYLGIIVLLPLTALVLKALDIGWDQFLAILTSPRTLSAFRVTFLCALAATCFNAIYGLALAWVLARYEFPGKRVLDALVDVPFALPTAVAGLALAALFAKNGWFGAPLDHLGITVIFTPLGIAAAMAFTSLPFVVRQVQPVLEDIGPEVEEAAFSLGASDFRIFRAVIFPAIFPAFLAGCSLAFSRAIGEFGAIIFIAGNQPNYSEIAALLTFIRLEEYDYPAAAVIATALLLSALLLLTVTNMLQSWHLRYVGRGD</sequence>
<name>A0A6S6QNP0_9HYPH</name>
<evidence type="ECO:0000256" key="9">
    <source>
        <dbReference type="RuleBase" id="RU366001"/>
    </source>
</evidence>
<proteinExistence type="inferred from homology"/>
<dbReference type="FunFam" id="1.10.3720.10:FF:000004">
    <property type="entry name" value="Sulfate transport system permease protein CysT"/>
    <property type="match status" value="1"/>
</dbReference>
<comment type="caution">
    <text evidence="9">Lacks conserved residue(s) required for the propagation of feature annotation.</text>
</comment>
<dbReference type="PROSITE" id="PS50928">
    <property type="entry name" value="ABC_TM1"/>
    <property type="match status" value="1"/>
</dbReference>
<evidence type="ECO:0000256" key="2">
    <source>
        <dbReference type="ARBA" id="ARBA00011779"/>
    </source>
</evidence>
<comment type="function">
    <text evidence="9">Part of the ABC transporter complex (TC 3.A.1.6.1) involved in sulfate/thiosulfate import.</text>
</comment>
<feature type="domain" description="ABC transmembrane type-1" evidence="10">
    <location>
        <begin position="64"/>
        <end position="267"/>
    </location>
</feature>
<dbReference type="GO" id="GO:0005886">
    <property type="term" value="C:plasma membrane"/>
    <property type="evidence" value="ECO:0007669"/>
    <property type="project" value="UniProtKB-SubCell"/>
</dbReference>
<evidence type="ECO:0000256" key="4">
    <source>
        <dbReference type="ARBA" id="ARBA00022692"/>
    </source>
</evidence>
<evidence type="ECO:0000256" key="1">
    <source>
        <dbReference type="ARBA" id="ARBA00004651"/>
    </source>
</evidence>
<evidence type="ECO:0000256" key="7">
    <source>
        <dbReference type="ARBA" id="ARBA00023136"/>
    </source>
</evidence>
<dbReference type="PANTHER" id="PTHR30406:SF10">
    <property type="entry name" value="SULFATE TRANSPORT SYSTEM PERMEASE PROTEIN CYST"/>
    <property type="match status" value="1"/>
</dbReference>
<evidence type="ECO:0000256" key="5">
    <source>
        <dbReference type="ARBA" id="ARBA00022989"/>
    </source>
</evidence>
<organism evidence="11 12">
    <name type="scientific">Terrihabitans soli</name>
    <dbReference type="NCBI Taxonomy" id="708113"/>
    <lineage>
        <taxon>Bacteria</taxon>
        <taxon>Pseudomonadati</taxon>
        <taxon>Pseudomonadota</taxon>
        <taxon>Alphaproteobacteria</taxon>
        <taxon>Hyphomicrobiales</taxon>
        <taxon>Terrihabitans</taxon>
    </lineage>
</organism>
<evidence type="ECO:0000313" key="12">
    <source>
        <dbReference type="Proteomes" id="UP000515317"/>
    </source>
</evidence>
<dbReference type="Proteomes" id="UP000515317">
    <property type="component" value="Chromosome"/>
</dbReference>
<feature type="transmembrane region" description="Helical" evidence="9">
    <location>
        <begin position="20"/>
        <end position="44"/>
    </location>
</feature>
<dbReference type="InterPro" id="IPR005667">
    <property type="entry name" value="Sulph_transpt2"/>
</dbReference>
<dbReference type="AlphaFoldDB" id="A0A6S6QNP0"/>
<evidence type="ECO:0000259" key="10">
    <source>
        <dbReference type="PROSITE" id="PS50928"/>
    </source>
</evidence>
<evidence type="ECO:0000256" key="6">
    <source>
        <dbReference type="ARBA" id="ARBA00023032"/>
    </source>
</evidence>
<comment type="subcellular location">
    <subcellularLocation>
        <location evidence="1">Cell membrane</location>
        <topology evidence="1">Multi-pass membrane protein</topology>
    </subcellularLocation>
</comment>
<protein>
    <recommendedName>
        <fullName evidence="9">Sulfate transport system permease protein CysT</fullName>
    </recommendedName>
</protein>
<dbReference type="PANTHER" id="PTHR30406">
    <property type="entry name" value="SULFATE TRANSPORT SYSTEM PERMEASE PROTEIN"/>
    <property type="match status" value="1"/>
</dbReference>
<keyword evidence="3 9" id="KW-0813">Transport</keyword>
<comment type="similarity">
    <text evidence="9">Belongs to the binding-protein-dependent transport system permease family. CysTW subfamily.</text>
</comment>
<dbReference type="CDD" id="cd06261">
    <property type="entry name" value="TM_PBP2"/>
    <property type="match status" value="1"/>
</dbReference>
<feature type="transmembrane region" description="Helical" evidence="9">
    <location>
        <begin position="136"/>
        <end position="160"/>
    </location>
</feature>
<evidence type="ECO:0000256" key="3">
    <source>
        <dbReference type="ARBA" id="ARBA00022448"/>
    </source>
</evidence>
<evidence type="ECO:0000313" key="11">
    <source>
        <dbReference type="EMBL" id="BCJ92144.1"/>
    </source>
</evidence>
<keyword evidence="7 9" id="KW-0472">Membrane</keyword>
<dbReference type="RefSeq" id="WP_222875741.1">
    <property type="nucleotide sequence ID" value="NZ_AP023361.1"/>
</dbReference>
<gene>
    <name evidence="11" type="primary">cysT</name>
    <name evidence="11" type="ORF">IZ6_28790</name>
</gene>